<protein>
    <submittedName>
        <fullName evidence="2">Uncharacterized protein</fullName>
    </submittedName>
</protein>
<dbReference type="AlphaFoldDB" id="A0A0R1JT85"/>
<evidence type="ECO:0000256" key="1">
    <source>
        <dbReference type="SAM" id="MobiDB-lite"/>
    </source>
</evidence>
<feature type="region of interest" description="Disordered" evidence="1">
    <location>
        <begin position="1"/>
        <end position="25"/>
    </location>
</feature>
<proteinExistence type="predicted"/>
<dbReference type="Proteomes" id="UP000051804">
    <property type="component" value="Unassembled WGS sequence"/>
</dbReference>
<dbReference type="PATRIC" id="fig|1291734.4.peg.907"/>
<accession>A0A0R1JT85</accession>
<comment type="caution">
    <text evidence="2">The sequence shown here is derived from an EMBL/GenBank/DDBJ whole genome shotgun (WGS) entry which is preliminary data.</text>
</comment>
<organism evidence="2 3">
    <name type="scientific">Lacticaseibacillus nasuensis JCM 17158</name>
    <dbReference type="NCBI Taxonomy" id="1291734"/>
    <lineage>
        <taxon>Bacteria</taxon>
        <taxon>Bacillati</taxon>
        <taxon>Bacillota</taxon>
        <taxon>Bacilli</taxon>
        <taxon>Lactobacillales</taxon>
        <taxon>Lactobacillaceae</taxon>
        <taxon>Lacticaseibacillus</taxon>
    </lineage>
</organism>
<keyword evidence="3" id="KW-1185">Reference proteome</keyword>
<dbReference type="EMBL" id="AZDJ01000001">
    <property type="protein sequence ID" value="KRK74280.1"/>
    <property type="molecule type" value="Genomic_DNA"/>
</dbReference>
<evidence type="ECO:0000313" key="3">
    <source>
        <dbReference type="Proteomes" id="UP000051804"/>
    </source>
</evidence>
<sequence length="56" mass="5954">MRQDRGRRIQNAKKSGGRQLLTPAAVPARRHSAPAILGSDCTGLIMIMAFGFATAS</sequence>
<name>A0A0R1JT85_9LACO</name>
<gene>
    <name evidence="2" type="ORF">FD02_GL000880</name>
</gene>
<dbReference type="STRING" id="1291734.FD02_GL000880"/>
<reference evidence="2 3" key="1">
    <citation type="journal article" date="2015" name="Genome Announc.">
        <title>Expanding the biotechnology potential of lactobacilli through comparative genomics of 213 strains and associated genera.</title>
        <authorList>
            <person name="Sun Z."/>
            <person name="Harris H.M."/>
            <person name="McCann A."/>
            <person name="Guo C."/>
            <person name="Argimon S."/>
            <person name="Zhang W."/>
            <person name="Yang X."/>
            <person name="Jeffery I.B."/>
            <person name="Cooney J.C."/>
            <person name="Kagawa T.F."/>
            <person name="Liu W."/>
            <person name="Song Y."/>
            <person name="Salvetti E."/>
            <person name="Wrobel A."/>
            <person name="Rasinkangas P."/>
            <person name="Parkhill J."/>
            <person name="Rea M.C."/>
            <person name="O'Sullivan O."/>
            <person name="Ritari J."/>
            <person name="Douillard F.P."/>
            <person name="Paul Ross R."/>
            <person name="Yang R."/>
            <person name="Briner A.E."/>
            <person name="Felis G.E."/>
            <person name="de Vos W.M."/>
            <person name="Barrangou R."/>
            <person name="Klaenhammer T.R."/>
            <person name="Caufield P.W."/>
            <person name="Cui Y."/>
            <person name="Zhang H."/>
            <person name="O'Toole P.W."/>
        </authorList>
    </citation>
    <scope>NUCLEOTIDE SEQUENCE [LARGE SCALE GENOMIC DNA]</scope>
    <source>
        <strain evidence="2 3">JCM 17158</strain>
    </source>
</reference>
<evidence type="ECO:0000313" key="2">
    <source>
        <dbReference type="EMBL" id="KRK74280.1"/>
    </source>
</evidence>